<protein>
    <submittedName>
        <fullName evidence="1">Uncharacterized protein</fullName>
    </submittedName>
</protein>
<proteinExistence type="predicted"/>
<dbReference type="AlphaFoldDB" id="A0A0F9JQX4"/>
<organism evidence="1">
    <name type="scientific">marine sediment metagenome</name>
    <dbReference type="NCBI Taxonomy" id="412755"/>
    <lineage>
        <taxon>unclassified sequences</taxon>
        <taxon>metagenomes</taxon>
        <taxon>ecological metagenomes</taxon>
    </lineage>
</organism>
<reference evidence="1" key="1">
    <citation type="journal article" date="2015" name="Nature">
        <title>Complex archaea that bridge the gap between prokaryotes and eukaryotes.</title>
        <authorList>
            <person name="Spang A."/>
            <person name="Saw J.H."/>
            <person name="Jorgensen S.L."/>
            <person name="Zaremba-Niedzwiedzka K."/>
            <person name="Martijn J."/>
            <person name="Lind A.E."/>
            <person name="van Eijk R."/>
            <person name="Schleper C."/>
            <person name="Guy L."/>
            <person name="Ettema T.J."/>
        </authorList>
    </citation>
    <scope>NUCLEOTIDE SEQUENCE</scope>
</reference>
<evidence type="ECO:0000313" key="1">
    <source>
        <dbReference type="EMBL" id="KKM01368.1"/>
    </source>
</evidence>
<name>A0A0F9JQX4_9ZZZZ</name>
<dbReference type="EMBL" id="LAZR01017214">
    <property type="protein sequence ID" value="KKM01368.1"/>
    <property type="molecule type" value="Genomic_DNA"/>
</dbReference>
<gene>
    <name evidence="1" type="ORF">LCGC14_1795150</name>
</gene>
<sequence>MDTMKEIEALTSKGLVEEMRASTARIEYLKTITFVGSNLHDEQIRQRWIEVELMRRLEAPSVFHEIVQMSDEDLLGLILDQAVFLRSHQLERRLSVEYITDYAYREILRRMNDGWRPPW</sequence>
<accession>A0A0F9JQX4</accession>
<comment type="caution">
    <text evidence="1">The sequence shown here is derived from an EMBL/GenBank/DDBJ whole genome shotgun (WGS) entry which is preliminary data.</text>
</comment>